<reference evidence="1 2" key="1">
    <citation type="journal article" date="2022" name="DNA Res.">
        <title>Chromosomal-level genome assembly of the orchid tree Bauhinia variegata (Leguminosae; Cercidoideae) supports the allotetraploid origin hypothesis of Bauhinia.</title>
        <authorList>
            <person name="Zhong Y."/>
            <person name="Chen Y."/>
            <person name="Zheng D."/>
            <person name="Pang J."/>
            <person name="Liu Y."/>
            <person name="Luo S."/>
            <person name="Meng S."/>
            <person name="Qian L."/>
            <person name="Wei D."/>
            <person name="Dai S."/>
            <person name="Zhou R."/>
        </authorList>
    </citation>
    <scope>NUCLEOTIDE SEQUENCE [LARGE SCALE GENOMIC DNA]</scope>
    <source>
        <strain evidence="1">BV-YZ2020</strain>
    </source>
</reference>
<evidence type="ECO:0000313" key="1">
    <source>
        <dbReference type="EMBL" id="KAI4352166.1"/>
    </source>
</evidence>
<sequence>MWTMGFLVSLASAVIALLSYLSGTPWYRYVKPSGYPVIRPAQVFVASCRKWKVVRSSEDQLYEVEGPESALKGRMKILQSNDLGFLNKAAMVTENDMIGPKNPWRLCTITQVEEAKCVLRMIPIWLCTIIYSVVFTQMDSLFVKQGDVMNSYIDKFLWPAASMSAFDICSVLLCTELYHQILVPLAGRTNTASKYGNGTNNWNVSNDCSWCHRSGKAQTVEFPRFIIFPSSGWCFRSFHYAGEHCHGYYNKRKLSRVDSKSLEQWSRG</sequence>
<accession>A0ACB9PUH1</accession>
<keyword evidence="2" id="KW-1185">Reference proteome</keyword>
<gene>
    <name evidence="1" type="ORF">L6164_006444</name>
</gene>
<proteinExistence type="predicted"/>
<dbReference type="Proteomes" id="UP000828941">
    <property type="component" value="Chromosome 3"/>
</dbReference>
<comment type="caution">
    <text evidence="1">The sequence shown here is derived from an EMBL/GenBank/DDBJ whole genome shotgun (WGS) entry which is preliminary data.</text>
</comment>
<dbReference type="EMBL" id="CM039428">
    <property type="protein sequence ID" value="KAI4352166.1"/>
    <property type="molecule type" value="Genomic_DNA"/>
</dbReference>
<organism evidence="1 2">
    <name type="scientific">Bauhinia variegata</name>
    <name type="common">Purple orchid tree</name>
    <name type="synonym">Phanera variegata</name>
    <dbReference type="NCBI Taxonomy" id="167791"/>
    <lineage>
        <taxon>Eukaryota</taxon>
        <taxon>Viridiplantae</taxon>
        <taxon>Streptophyta</taxon>
        <taxon>Embryophyta</taxon>
        <taxon>Tracheophyta</taxon>
        <taxon>Spermatophyta</taxon>
        <taxon>Magnoliopsida</taxon>
        <taxon>eudicotyledons</taxon>
        <taxon>Gunneridae</taxon>
        <taxon>Pentapetalae</taxon>
        <taxon>rosids</taxon>
        <taxon>fabids</taxon>
        <taxon>Fabales</taxon>
        <taxon>Fabaceae</taxon>
        <taxon>Cercidoideae</taxon>
        <taxon>Cercideae</taxon>
        <taxon>Bauhiniinae</taxon>
        <taxon>Bauhinia</taxon>
    </lineage>
</organism>
<evidence type="ECO:0000313" key="2">
    <source>
        <dbReference type="Proteomes" id="UP000828941"/>
    </source>
</evidence>
<name>A0ACB9PUH1_BAUVA</name>
<protein>
    <submittedName>
        <fullName evidence="1">Uncharacterized protein</fullName>
    </submittedName>
</protein>